<evidence type="ECO:0000259" key="2">
    <source>
        <dbReference type="Pfam" id="PF02371"/>
    </source>
</evidence>
<dbReference type="Pfam" id="PF01548">
    <property type="entry name" value="DEDD_Tnp_IS110"/>
    <property type="match status" value="1"/>
</dbReference>
<organism evidence="3 4">
    <name type="scientific">Desulfofundulus thermobenzoicus</name>
    <dbReference type="NCBI Taxonomy" id="29376"/>
    <lineage>
        <taxon>Bacteria</taxon>
        <taxon>Bacillati</taxon>
        <taxon>Bacillota</taxon>
        <taxon>Clostridia</taxon>
        <taxon>Eubacteriales</taxon>
        <taxon>Peptococcaceae</taxon>
        <taxon>Desulfofundulus</taxon>
    </lineage>
</organism>
<evidence type="ECO:0000313" key="3">
    <source>
        <dbReference type="EMBL" id="MQL51317.1"/>
    </source>
</evidence>
<dbReference type="AlphaFoldDB" id="A0A6N7INZ9"/>
<dbReference type="OrthoDB" id="9811278at2"/>
<gene>
    <name evidence="3" type="ORF">GFC01_03375</name>
</gene>
<feature type="domain" description="Transposase IS110-like N-terminal" evidence="1">
    <location>
        <begin position="6"/>
        <end position="165"/>
    </location>
</feature>
<name>A0A6N7INZ9_9FIRM</name>
<evidence type="ECO:0000313" key="4">
    <source>
        <dbReference type="Proteomes" id="UP000441717"/>
    </source>
</evidence>
<comment type="caution">
    <text evidence="3">The sequence shown here is derived from an EMBL/GenBank/DDBJ whole genome shotgun (WGS) entry which is preliminary data.</text>
</comment>
<reference evidence="3 4" key="1">
    <citation type="submission" date="2019-10" db="EMBL/GenBank/DDBJ databases">
        <title>Comparative genomics of sulfur disproportionating microorganisms.</title>
        <authorList>
            <person name="Ward L.M."/>
            <person name="Bertran E."/>
            <person name="Johnston D."/>
        </authorList>
    </citation>
    <scope>NUCLEOTIDE SEQUENCE [LARGE SCALE GENOMIC DNA]</scope>
    <source>
        <strain evidence="3 4">DSM 14055</strain>
    </source>
</reference>
<dbReference type="InterPro" id="IPR003346">
    <property type="entry name" value="Transposase_20"/>
</dbReference>
<dbReference type="EMBL" id="WHYR01000006">
    <property type="protein sequence ID" value="MQL51317.1"/>
    <property type="molecule type" value="Genomic_DNA"/>
</dbReference>
<proteinExistence type="predicted"/>
<dbReference type="NCBIfam" id="NF033542">
    <property type="entry name" value="transpos_IS110"/>
    <property type="match status" value="1"/>
</dbReference>
<dbReference type="Pfam" id="PF02371">
    <property type="entry name" value="Transposase_20"/>
    <property type="match status" value="1"/>
</dbReference>
<protein>
    <submittedName>
        <fullName evidence="3">IS110 family transposase</fullName>
    </submittedName>
</protein>
<dbReference type="GO" id="GO:0003677">
    <property type="term" value="F:DNA binding"/>
    <property type="evidence" value="ECO:0007669"/>
    <property type="project" value="InterPro"/>
</dbReference>
<sequence>MSKLFVGIDVSLKDNSVRCPDANGDTVRKFSVPNTVDGANILVDNLVELAARHSMQQVVLGLEATSNYGYHLTAFCQNSEKLAPFSPQIHVLNPRTVNNFKKSYNDLPKNDDIDAWVIADKLRFGRLPEEVSMEERFLALQRLTRTRFHLARTIAREKTYFLNNLFLKFSSLRQEKIFSDPFGATAMAVVEEFYSPDEIAAMPLEELVSFLQKKSKNRLVDAEGVAKALQKAARSSYSLSKSPADPVNACLATSISVIRALQSELKRLDKLIAQHLEAIPQTLTSIKGIGPVYAAGILAEVGDISRFKNQKALAKYAGLVWNEHQSGQWKAQDTPRVRSGNKYLRYYLVEAANLIRVHDQEYRAFYQAKYNEARTHKHKRALVLTARKLVRLVFALLRSNQLYMPRKRGD</sequence>
<evidence type="ECO:0000259" key="1">
    <source>
        <dbReference type="Pfam" id="PF01548"/>
    </source>
</evidence>
<feature type="domain" description="Transposase IS116/IS110/IS902 C-terminal" evidence="2">
    <location>
        <begin position="281"/>
        <end position="367"/>
    </location>
</feature>
<dbReference type="GO" id="GO:0004803">
    <property type="term" value="F:transposase activity"/>
    <property type="evidence" value="ECO:0007669"/>
    <property type="project" value="InterPro"/>
</dbReference>
<dbReference type="RefSeq" id="WP_152945245.1">
    <property type="nucleotide sequence ID" value="NZ_WHYR01000006.1"/>
</dbReference>
<dbReference type="PANTHER" id="PTHR33055:SF13">
    <property type="entry name" value="TRANSPOSASE"/>
    <property type="match status" value="1"/>
</dbReference>
<dbReference type="PANTHER" id="PTHR33055">
    <property type="entry name" value="TRANSPOSASE FOR INSERTION SEQUENCE ELEMENT IS1111A"/>
    <property type="match status" value="1"/>
</dbReference>
<keyword evidence="4" id="KW-1185">Reference proteome</keyword>
<dbReference type="InterPro" id="IPR002525">
    <property type="entry name" value="Transp_IS110-like_N"/>
</dbReference>
<dbReference type="GO" id="GO:0006313">
    <property type="term" value="P:DNA transposition"/>
    <property type="evidence" value="ECO:0007669"/>
    <property type="project" value="InterPro"/>
</dbReference>
<dbReference type="InterPro" id="IPR047650">
    <property type="entry name" value="Transpos_IS110"/>
</dbReference>
<accession>A0A6N7INZ9</accession>
<dbReference type="Proteomes" id="UP000441717">
    <property type="component" value="Unassembled WGS sequence"/>
</dbReference>